<dbReference type="AlphaFoldDB" id="A0A0G3G6W2"/>
<feature type="transmembrane region" description="Helical" evidence="7">
    <location>
        <begin position="169"/>
        <end position="187"/>
    </location>
</feature>
<reference evidence="8 9" key="1">
    <citation type="submission" date="2015-04" db="EMBL/GenBank/DDBJ databases">
        <title>Complete Sequence for the Genome of the Thioalkalivibrio versutus D301.</title>
        <authorList>
            <person name="Mu T."/>
            <person name="Zhou J."/>
            <person name="Xu X."/>
        </authorList>
    </citation>
    <scope>NUCLEOTIDE SEQUENCE [LARGE SCALE GENOMIC DNA]</scope>
    <source>
        <strain evidence="8 9">D301</strain>
    </source>
</reference>
<dbReference type="Proteomes" id="UP000064201">
    <property type="component" value="Chromosome"/>
</dbReference>
<dbReference type="InterPro" id="IPR006214">
    <property type="entry name" value="Bax_inhibitor_1-related"/>
</dbReference>
<evidence type="ECO:0000256" key="5">
    <source>
        <dbReference type="ARBA" id="ARBA00022989"/>
    </source>
</evidence>
<dbReference type="KEGG" id="tvr:TVD_07420"/>
<dbReference type="GO" id="GO:0005886">
    <property type="term" value="C:plasma membrane"/>
    <property type="evidence" value="ECO:0007669"/>
    <property type="project" value="UniProtKB-SubCell"/>
</dbReference>
<dbReference type="Pfam" id="PF01027">
    <property type="entry name" value="Bax1-I"/>
    <property type="match status" value="1"/>
</dbReference>
<dbReference type="OrthoDB" id="9813298at2"/>
<protein>
    <submittedName>
        <fullName evidence="8">Membrane protein</fullName>
    </submittedName>
</protein>
<evidence type="ECO:0000256" key="1">
    <source>
        <dbReference type="ARBA" id="ARBA00004651"/>
    </source>
</evidence>
<feature type="transmembrane region" description="Helical" evidence="7">
    <location>
        <begin position="33"/>
        <end position="52"/>
    </location>
</feature>
<sequence>MSRDQIVRSSRNPSSTGSISETISTNKVIRQTYMLLSLTLAFSAITAFIAMAVNAPPVHWIIMLGVLIGGPFAIHAARNSALGIVLTFAFTGVLGFFLGPILSMYLGLPNGPQIVGNAFAATAVAFVTLSGYALATKKDFSFLGGFLVVGLIVALLAIVANLFLAIPALSLAISAAVVLLLSAAILFDTSRMIHDPEANYIVMTVSLYANLYVMFLHLLNLFHAFMGDN</sequence>
<evidence type="ECO:0000256" key="3">
    <source>
        <dbReference type="ARBA" id="ARBA00022475"/>
    </source>
</evidence>
<dbReference type="EMBL" id="CP011367">
    <property type="protein sequence ID" value="AKJ95202.1"/>
    <property type="molecule type" value="Genomic_DNA"/>
</dbReference>
<dbReference type="STRING" id="106634.TVD_07420"/>
<dbReference type="PANTHER" id="PTHR23291">
    <property type="entry name" value="BAX INHIBITOR-RELATED"/>
    <property type="match status" value="1"/>
</dbReference>
<feature type="transmembrane region" description="Helical" evidence="7">
    <location>
        <begin position="199"/>
        <end position="219"/>
    </location>
</feature>
<accession>A0A0G3G6W2</accession>
<organism evidence="8 9">
    <name type="scientific">Thioalkalivibrio versutus</name>
    <dbReference type="NCBI Taxonomy" id="106634"/>
    <lineage>
        <taxon>Bacteria</taxon>
        <taxon>Pseudomonadati</taxon>
        <taxon>Pseudomonadota</taxon>
        <taxon>Gammaproteobacteria</taxon>
        <taxon>Chromatiales</taxon>
        <taxon>Ectothiorhodospiraceae</taxon>
        <taxon>Thioalkalivibrio</taxon>
    </lineage>
</organism>
<evidence type="ECO:0000313" key="8">
    <source>
        <dbReference type="EMBL" id="AKJ95202.1"/>
    </source>
</evidence>
<comment type="similarity">
    <text evidence="2 7">Belongs to the BI1 family.</text>
</comment>
<feature type="transmembrane region" description="Helical" evidence="7">
    <location>
        <begin position="84"/>
        <end position="108"/>
    </location>
</feature>
<feature type="transmembrane region" description="Helical" evidence="7">
    <location>
        <begin position="58"/>
        <end position="77"/>
    </location>
</feature>
<evidence type="ECO:0000256" key="6">
    <source>
        <dbReference type="ARBA" id="ARBA00023136"/>
    </source>
</evidence>
<keyword evidence="3" id="KW-1003">Cell membrane</keyword>
<keyword evidence="6 7" id="KW-0472">Membrane</keyword>
<dbReference type="RefSeq" id="WP_018145549.1">
    <property type="nucleotide sequence ID" value="NZ_CP011367.1"/>
</dbReference>
<keyword evidence="5 7" id="KW-1133">Transmembrane helix</keyword>
<evidence type="ECO:0000256" key="7">
    <source>
        <dbReference type="RuleBase" id="RU004379"/>
    </source>
</evidence>
<evidence type="ECO:0000256" key="2">
    <source>
        <dbReference type="ARBA" id="ARBA00010350"/>
    </source>
</evidence>
<dbReference type="PANTHER" id="PTHR23291:SF115">
    <property type="entry name" value="MODULATOR OF FTSH PROTEASE YCCA"/>
    <property type="match status" value="1"/>
</dbReference>
<keyword evidence="9" id="KW-1185">Reference proteome</keyword>
<comment type="subcellular location">
    <subcellularLocation>
        <location evidence="1">Cell membrane</location>
        <topology evidence="1">Multi-pass membrane protein</topology>
    </subcellularLocation>
</comment>
<feature type="transmembrane region" description="Helical" evidence="7">
    <location>
        <begin position="142"/>
        <end position="163"/>
    </location>
</feature>
<dbReference type="PATRIC" id="fig|106634.4.peg.1513"/>
<name>A0A0G3G6W2_9GAMM</name>
<keyword evidence="4 7" id="KW-0812">Transmembrane</keyword>
<gene>
    <name evidence="8" type="ORF">TVD_07420</name>
</gene>
<evidence type="ECO:0000256" key="4">
    <source>
        <dbReference type="ARBA" id="ARBA00022692"/>
    </source>
</evidence>
<proteinExistence type="inferred from homology"/>
<feature type="transmembrane region" description="Helical" evidence="7">
    <location>
        <begin position="114"/>
        <end position="135"/>
    </location>
</feature>
<evidence type="ECO:0000313" key="9">
    <source>
        <dbReference type="Proteomes" id="UP000064201"/>
    </source>
</evidence>
<dbReference type="CDD" id="cd10433">
    <property type="entry name" value="YccA_like"/>
    <property type="match status" value="1"/>
</dbReference>